<sequence>MNEVLNFVNEKTKVLLIVRENQLEIEGKNICPLNQQEIASLVPCGKLKVNQIIRELVEEGYVEMVHAKGRYFITNKGYELLEKMSLDEK</sequence>
<dbReference type="EMBL" id="CZAW01000041">
    <property type="protein sequence ID" value="CUP88929.1"/>
    <property type="molecule type" value="Genomic_DNA"/>
</dbReference>
<organism evidence="1 2">
    <name type="scientific">Blautia wexlerae</name>
    <dbReference type="NCBI Taxonomy" id="418240"/>
    <lineage>
        <taxon>Bacteria</taxon>
        <taxon>Bacillati</taxon>
        <taxon>Bacillota</taxon>
        <taxon>Clostridia</taxon>
        <taxon>Lachnospirales</taxon>
        <taxon>Lachnospiraceae</taxon>
        <taxon>Blautia</taxon>
    </lineage>
</organism>
<dbReference type="InterPro" id="IPR036390">
    <property type="entry name" value="WH_DNA-bd_sf"/>
</dbReference>
<proteinExistence type="predicted"/>
<dbReference type="Proteomes" id="UP000095712">
    <property type="component" value="Unassembled WGS sequence"/>
</dbReference>
<dbReference type="OrthoDB" id="2055705at2"/>
<dbReference type="AlphaFoldDB" id="A0A174S3C8"/>
<dbReference type="SUPFAM" id="SSF46785">
    <property type="entry name" value="Winged helix' DNA-binding domain"/>
    <property type="match status" value="1"/>
</dbReference>
<dbReference type="Gene3D" id="1.10.10.10">
    <property type="entry name" value="Winged helix-like DNA-binding domain superfamily/Winged helix DNA-binding domain"/>
    <property type="match status" value="1"/>
</dbReference>
<dbReference type="InterPro" id="IPR036388">
    <property type="entry name" value="WH-like_DNA-bd_sf"/>
</dbReference>
<accession>A0A174S3C8</accession>
<evidence type="ECO:0000313" key="1">
    <source>
        <dbReference type="EMBL" id="CUP88929.1"/>
    </source>
</evidence>
<protein>
    <recommendedName>
        <fullName evidence="3">Nucleotidyl transferase</fullName>
    </recommendedName>
</protein>
<dbReference type="RefSeq" id="WP_055152799.1">
    <property type="nucleotide sequence ID" value="NZ_CZAW01000041.1"/>
</dbReference>
<evidence type="ECO:0000313" key="2">
    <source>
        <dbReference type="Proteomes" id="UP000095712"/>
    </source>
</evidence>
<evidence type="ECO:0008006" key="3">
    <source>
        <dbReference type="Google" id="ProtNLM"/>
    </source>
</evidence>
<gene>
    <name evidence="1" type="ORF">ERS852523_03153</name>
</gene>
<reference evidence="1 2" key="1">
    <citation type="submission" date="2015-09" db="EMBL/GenBank/DDBJ databases">
        <authorList>
            <consortium name="Pathogen Informatics"/>
        </authorList>
    </citation>
    <scope>NUCLEOTIDE SEQUENCE [LARGE SCALE GENOMIC DNA]</scope>
    <source>
        <strain evidence="1 2">2789STDY5834911</strain>
    </source>
</reference>
<name>A0A174S3C8_9FIRM</name>